<evidence type="ECO:0000313" key="2">
    <source>
        <dbReference type="Proteomes" id="UP000271125"/>
    </source>
</evidence>
<comment type="caution">
    <text evidence="1">The sequence shown here is derived from an EMBL/GenBank/DDBJ whole genome shotgun (WGS) entry which is preliminary data.</text>
</comment>
<gene>
    <name evidence="1" type="ORF">DRP43_04375</name>
</gene>
<protein>
    <submittedName>
        <fullName evidence="1">Uncharacterized protein</fullName>
    </submittedName>
</protein>
<accession>A0A660SFL0</accession>
<organism evidence="1 2">
    <name type="scientific">candidate division TA06 bacterium</name>
    <dbReference type="NCBI Taxonomy" id="2250710"/>
    <lineage>
        <taxon>Bacteria</taxon>
        <taxon>Bacteria division TA06</taxon>
    </lineage>
</organism>
<name>A0A660SFL0_UNCT6</name>
<dbReference type="EMBL" id="QNBD01000190">
    <property type="protein sequence ID" value="RKX69467.1"/>
    <property type="molecule type" value="Genomic_DNA"/>
</dbReference>
<dbReference type="Pfam" id="PF19494">
    <property type="entry name" value="DUF6029"/>
    <property type="match status" value="1"/>
</dbReference>
<evidence type="ECO:0000313" key="1">
    <source>
        <dbReference type="EMBL" id="RKX69467.1"/>
    </source>
</evidence>
<dbReference type="Proteomes" id="UP000271125">
    <property type="component" value="Unassembled WGS sequence"/>
</dbReference>
<dbReference type="AlphaFoldDB" id="A0A660SFL0"/>
<sequence>AENPLYINYLHNSEYIMWTDSSNLVILNTENINVIYNNFNANVEYIYYYPYKFQNIKQYNKIQKRNISYQSNNFNVTAGNFYISKSRNTSIGFYYDDKLLRDKYLDGINGTFDLNLLNFNFHIGLPYIKEFHNGFYNTLNDTSDLITGVGFKYKPFEWLNTGINYNHLFIGTINNSDQISNIFIHIPLNAIEFYTSLSYRTGFDRSIFITNKGLGIYSNLSFYLSAISLNIEGFYADTFDFGGSGFRYAEIPSLTYSGYSINRGMDELGTRINFLSPLNNSINMVKSNFSYITTKTMDKRLMEGFIGMTIYHNSFSSEIALNYINEEFLHSDIDLKQTLKSKFEIFLLSKIPVKFINREEFISEDTLNYLDSEFCIDITPLNNFTVYSSFVYRNKDIRNEGTLWYIGGLRFDFLEHHTLQSEFGSRKGGIVCSGGICRYEDPFNGIKIKYTFSY</sequence>
<feature type="non-terminal residue" evidence="1">
    <location>
        <position position="1"/>
    </location>
</feature>
<dbReference type="InterPro" id="IPR046070">
    <property type="entry name" value="DUF6029"/>
</dbReference>
<reference evidence="1 2" key="1">
    <citation type="submission" date="2018-06" db="EMBL/GenBank/DDBJ databases">
        <title>Extensive metabolic versatility and redundancy in microbially diverse, dynamic hydrothermal sediments.</title>
        <authorList>
            <person name="Dombrowski N."/>
            <person name="Teske A."/>
            <person name="Baker B.J."/>
        </authorList>
    </citation>
    <scope>NUCLEOTIDE SEQUENCE [LARGE SCALE GENOMIC DNA]</scope>
    <source>
        <strain evidence="1">B10_G13</strain>
    </source>
</reference>
<proteinExistence type="predicted"/>